<feature type="domain" description="F-box" evidence="1">
    <location>
        <begin position="88"/>
        <end position="154"/>
    </location>
</feature>
<proteinExistence type="predicted"/>
<dbReference type="Gene3D" id="1.20.1280.50">
    <property type="match status" value="1"/>
</dbReference>
<accession>A0A8H6ZJ70</accession>
<reference evidence="2" key="1">
    <citation type="submission" date="2020-05" db="EMBL/GenBank/DDBJ databases">
        <title>Mycena genomes resolve the evolution of fungal bioluminescence.</title>
        <authorList>
            <person name="Tsai I.J."/>
        </authorList>
    </citation>
    <scope>NUCLEOTIDE SEQUENCE</scope>
    <source>
        <strain evidence="2">160909Yilan</strain>
    </source>
</reference>
<name>A0A8H6ZJ70_9AGAR</name>
<dbReference type="SUPFAM" id="SSF81383">
    <property type="entry name" value="F-box domain"/>
    <property type="match status" value="1"/>
</dbReference>
<evidence type="ECO:0000313" key="3">
    <source>
        <dbReference type="Proteomes" id="UP000623467"/>
    </source>
</evidence>
<sequence length="548" mass="61206">MSVIDWNRQDNFLDPTLRTHIRDLLRSHSRPSQDLGISALSTLAEKLGKYGDKIAQINDLDELSRLESCRSALEAFYLDCRSLLAPVRRLPIELLIHIFQFCRSAEPNFRRSSDSAVCGIAHLAQESLLRVAHVCHMWHETVIGTPSLWSTVSLHASALSGTPQQCETTVKLLEAVLRRSGSMPLNVESYPFDGYGKRFQPALELIARHSARWKTARIMNSPFDFQYLSSIQHNLALLTTLELYIGGSGAEHQLDFLAFVQNVQNLTVHGSIQFAIPRLPLEGLVTYRCVDSRPGTIRWAIASMSRLSHLCAVGIGIEIPCWDDENYSSALGIPQTTSNIGSFSLHVHKFFRTASSLQILAQTFAALSLPSLRLLSFRADFNPLAWPHSEFMALSSRSSFHNHLQSLDLFRVHITELQLIDCLSTLPALENLSIADHFPKPLVTDSLLTALTRSADNSTLTCLIPGLRMLDCISELRFDDNVYLGFLLSRCASESDSPPDPVPFVSRLRCPRAHIWRTINSNVAAQIKGMCAGGVLKFEWLKYPSLVS</sequence>
<dbReference type="InterPro" id="IPR001810">
    <property type="entry name" value="F-box_dom"/>
</dbReference>
<keyword evidence="3" id="KW-1185">Reference proteome</keyword>
<evidence type="ECO:0000313" key="2">
    <source>
        <dbReference type="EMBL" id="KAF7378304.1"/>
    </source>
</evidence>
<comment type="caution">
    <text evidence="2">The sequence shown here is derived from an EMBL/GenBank/DDBJ whole genome shotgun (WGS) entry which is preliminary data.</text>
</comment>
<dbReference type="EMBL" id="JACAZH010000001">
    <property type="protein sequence ID" value="KAF7378304.1"/>
    <property type="molecule type" value="Genomic_DNA"/>
</dbReference>
<evidence type="ECO:0000259" key="1">
    <source>
        <dbReference type="Pfam" id="PF12937"/>
    </source>
</evidence>
<dbReference type="Pfam" id="PF12937">
    <property type="entry name" value="F-box-like"/>
    <property type="match status" value="1"/>
</dbReference>
<dbReference type="InterPro" id="IPR036047">
    <property type="entry name" value="F-box-like_dom_sf"/>
</dbReference>
<gene>
    <name evidence="2" type="ORF">MSAN_00255900</name>
</gene>
<dbReference type="AlphaFoldDB" id="A0A8H6ZJ70"/>
<organism evidence="2 3">
    <name type="scientific">Mycena sanguinolenta</name>
    <dbReference type="NCBI Taxonomy" id="230812"/>
    <lineage>
        <taxon>Eukaryota</taxon>
        <taxon>Fungi</taxon>
        <taxon>Dikarya</taxon>
        <taxon>Basidiomycota</taxon>
        <taxon>Agaricomycotina</taxon>
        <taxon>Agaricomycetes</taxon>
        <taxon>Agaricomycetidae</taxon>
        <taxon>Agaricales</taxon>
        <taxon>Marasmiineae</taxon>
        <taxon>Mycenaceae</taxon>
        <taxon>Mycena</taxon>
    </lineage>
</organism>
<dbReference type="OrthoDB" id="3365698at2759"/>
<dbReference type="Proteomes" id="UP000623467">
    <property type="component" value="Unassembled WGS sequence"/>
</dbReference>
<protein>
    <submittedName>
        <fullName evidence="2">F-box domain-containing protein</fullName>
    </submittedName>
</protein>